<dbReference type="InterPro" id="IPR002915">
    <property type="entry name" value="DeoC/FbaB/LacD_aldolase"/>
</dbReference>
<dbReference type="EC" id="4.1.2.4" evidence="6"/>
<dbReference type="Pfam" id="PF01791">
    <property type="entry name" value="DeoC"/>
    <property type="match status" value="1"/>
</dbReference>
<keyword evidence="2 6" id="KW-0963">Cytoplasm</keyword>
<dbReference type="EMBL" id="CP141614">
    <property type="protein sequence ID" value="WRP15351.1"/>
    <property type="molecule type" value="Genomic_DNA"/>
</dbReference>
<evidence type="ECO:0000256" key="3">
    <source>
        <dbReference type="ARBA" id="ARBA00023239"/>
    </source>
</evidence>
<dbReference type="Proteomes" id="UP001333102">
    <property type="component" value="Chromosome"/>
</dbReference>
<evidence type="ECO:0000256" key="4">
    <source>
        <dbReference type="ARBA" id="ARBA00023270"/>
    </source>
</evidence>
<keyword evidence="8" id="KW-1185">Reference proteome</keyword>
<comment type="similarity">
    <text evidence="1 6">Belongs to the DeoC/FbaB aldolase family. DeoC type 1 subfamily.</text>
</comment>
<evidence type="ECO:0000313" key="7">
    <source>
        <dbReference type="EMBL" id="WRP15351.1"/>
    </source>
</evidence>
<evidence type="ECO:0000256" key="2">
    <source>
        <dbReference type="ARBA" id="ARBA00022490"/>
    </source>
</evidence>
<keyword evidence="3 6" id="KW-0456">Lyase</keyword>
<evidence type="ECO:0000256" key="6">
    <source>
        <dbReference type="HAMAP-Rule" id="MF_00114"/>
    </source>
</evidence>
<comment type="pathway">
    <text evidence="6">Carbohydrate degradation; 2-deoxy-D-ribose 1-phosphate degradation; D-glyceraldehyde 3-phosphate and acetaldehyde from 2-deoxy-alpha-D-ribose 1-phosphate: step 2/2.</text>
</comment>
<dbReference type="GO" id="GO:0004139">
    <property type="term" value="F:deoxyribose-phosphate aldolase activity"/>
    <property type="evidence" value="ECO:0007669"/>
    <property type="project" value="UniProtKB-EC"/>
</dbReference>
<feature type="active site" description="Schiff-base intermediate with acetaldehyde" evidence="6">
    <location>
        <position position="156"/>
    </location>
</feature>
<sequence length="223" mass="23162">MLRPDELASRIDHTLLKPQASPADVERLCREAVEWRFCAVCVNPVYVPLAVRELAGTGIRVASVVGFPLGATTSLAKAVEAAEAVAAGAAEIDMVGPLGLLLGGDERAWAEHVRAVRRAIGPSAVLKVILETGLLDERLKRTAARLAVDEGAHFVKTSTGFGPGGATVEDVRLLAETVAGRARVKASGGIRTAEDALRLLEAGADRLGTSSGVAIVQAVASRS</sequence>
<evidence type="ECO:0000256" key="5">
    <source>
        <dbReference type="ARBA" id="ARBA00048791"/>
    </source>
</evidence>
<dbReference type="NCBIfam" id="TIGR00126">
    <property type="entry name" value="deoC"/>
    <property type="match status" value="1"/>
</dbReference>
<keyword evidence="4 6" id="KW-0704">Schiff base</keyword>
<gene>
    <name evidence="6 7" type="primary">deoC</name>
    <name evidence="7" type="ORF">VLY81_04075</name>
</gene>
<comment type="function">
    <text evidence="6">Catalyzes a reversible aldol reaction between acetaldehyde and D-glyceraldehyde 3-phosphate to generate 2-deoxy-D-ribose 5-phosphate.</text>
</comment>
<evidence type="ECO:0000313" key="8">
    <source>
        <dbReference type="Proteomes" id="UP001333102"/>
    </source>
</evidence>
<dbReference type="InterPro" id="IPR028581">
    <property type="entry name" value="DeoC_typeI"/>
</dbReference>
<dbReference type="CDD" id="cd00959">
    <property type="entry name" value="DeoC"/>
    <property type="match status" value="1"/>
</dbReference>
<name>A0ABZ1BRY7_9FIRM</name>
<dbReference type="Gene3D" id="3.20.20.70">
    <property type="entry name" value="Aldolase class I"/>
    <property type="match status" value="1"/>
</dbReference>
<proteinExistence type="inferred from homology"/>
<comment type="subcellular location">
    <subcellularLocation>
        <location evidence="6">Cytoplasm</location>
    </subcellularLocation>
</comment>
<reference evidence="8" key="1">
    <citation type="submission" date="2023-12" db="EMBL/GenBank/DDBJ databases">
        <title>Novel isolates from deep terrestrial aquifers shed light on the physiology and ecology of the class Limnochordia.</title>
        <authorList>
            <person name="Karnachuk O.V."/>
            <person name="Lukina A.P."/>
            <person name="Avakyan M.R."/>
            <person name="Kadnikov V."/>
            <person name="Begmatov S."/>
            <person name="Beletsky A.V."/>
            <person name="Mardanov A.V."/>
            <person name="Ravin N.V."/>
        </authorList>
    </citation>
    <scope>NUCLEOTIDE SEQUENCE [LARGE SCALE GENOMIC DNA]</scope>
    <source>
        <strain evidence="8">LN</strain>
    </source>
</reference>
<feature type="active site" description="Proton donor/acceptor" evidence="6">
    <location>
        <position position="185"/>
    </location>
</feature>
<protein>
    <recommendedName>
        <fullName evidence="6">Deoxyribose-phosphate aldolase</fullName>
        <shortName evidence="6">DERA</shortName>
        <ecNumber evidence="6">4.1.2.4</ecNumber>
    </recommendedName>
    <alternativeName>
        <fullName evidence="6">2-deoxy-D-ribose 5-phosphate aldolase</fullName>
    </alternativeName>
    <alternativeName>
        <fullName evidence="6">Phosphodeoxyriboaldolase</fullName>
        <shortName evidence="6">Deoxyriboaldolase</shortName>
    </alternativeName>
</protein>
<dbReference type="RefSeq" id="WP_324669753.1">
    <property type="nucleotide sequence ID" value="NZ_CP141614.1"/>
</dbReference>
<dbReference type="InterPro" id="IPR013785">
    <property type="entry name" value="Aldolase_TIM"/>
</dbReference>
<dbReference type="PANTHER" id="PTHR10889">
    <property type="entry name" value="DEOXYRIBOSE-PHOSPHATE ALDOLASE"/>
    <property type="match status" value="1"/>
</dbReference>
<dbReference type="SUPFAM" id="SSF51569">
    <property type="entry name" value="Aldolase"/>
    <property type="match status" value="1"/>
</dbReference>
<dbReference type="SMART" id="SM01133">
    <property type="entry name" value="DeoC"/>
    <property type="match status" value="1"/>
</dbReference>
<organism evidence="7 8">
    <name type="scientific">Geochorda subterranea</name>
    <dbReference type="NCBI Taxonomy" id="3109564"/>
    <lineage>
        <taxon>Bacteria</taxon>
        <taxon>Bacillati</taxon>
        <taxon>Bacillota</taxon>
        <taxon>Limnochordia</taxon>
        <taxon>Limnochordales</taxon>
        <taxon>Geochordaceae</taxon>
        <taxon>Geochorda</taxon>
    </lineage>
</organism>
<accession>A0ABZ1BRY7</accession>
<dbReference type="PANTHER" id="PTHR10889:SF1">
    <property type="entry name" value="DEOXYRIBOSE-PHOSPHATE ALDOLASE"/>
    <property type="match status" value="1"/>
</dbReference>
<evidence type="ECO:0000256" key="1">
    <source>
        <dbReference type="ARBA" id="ARBA00010936"/>
    </source>
</evidence>
<comment type="catalytic activity">
    <reaction evidence="5 6">
        <text>2-deoxy-D-ribose 5-phosphate = D-glyceraldehyde 3-phosphate + acetaldehyde</text>
        <dbReference type="Rhea" id="RHEA:12821"/>
        <dbReference type="ChEBI" id="CHEBI:15343"/>
        <dbReference type="ChEBI" id="CHEBI:59776"/>
        <dbReference type="ChEBI" id="CHEBI:62877"/>
        <dbReference type="EC" id="4.1.2.4"/>
    </reaction>
</comment>
<dbReference type="HAMAP" id="MF_00114">
    <property type="entry name" value="DeoC_type1"/>
    <property type="match status" value="1"/>
</dbReference>
<dbReference type="InterPro" id="IPR011343">
    <property type="entry name" value="DeoC"/>
</dbReference>
<dbReference type="PIRSF" id="PIRSF001357">
    <property type="entry name" value="DeoC"/>
    <property type="match status" value="1"/>
</dbReference>
<feature type="active site" description="Proton donor/acceptor" evidence="6">
    <location>
        <position position="93"/>
    </location>
</feature>